<keyword evidence="5" id="KW-1185">Reference proteome</keyword>
<feature type="compositionally biased region" description="Basic and acidic residues" evidence="1">
    <location>
        <begin position="9"/>
        <end position="22"/>
    </location>
</feature>
<dbReference type="RefSeq" id="WP_265557663.1">
    <property type="nucleotide sequence ID" value="NZ_CP092471.1"/>
</dbReference>
<reference evidence="4" key="1">
    <citation type="submission" date="2022-02" db="EMBL/GenBank/DDBJ databases">
        <title>Qipengyuania spongiae sp. nov., isolated from marine sponge.</title>
        <authorList>
            <person name="Li Z."/>
            <person name="Zhang M."/>
        </authorList>
    </citation>
    <scope>NUCLEOTIDE SEQUENCE</scope>
    <source>
        <strain evidence="4">PHS-Z21</strain>
    </source>
</reference>
<proteinExistence type="predicted"/>
<sequence>MAKPPLNETRQEKAARRKAAEDEALMREVDDAVRQGDMEDFGRRYGIPLLVVVVVAIAAFGAYLLWQGRQDAARERNAETFTTALDQVEAGNLEAGSQALNELAADGDGIAKFNAMMMQAGIASQQGNNTRAAELFGQVAENQEAPAVLRNVARIRRVAEQYDTMDKSAVVRDLGPLAKPGNPFFGSAGELVAMAQLDLGNRSEAGALFAAIAKDDDVPDGLRSRARQMAGVLGVDAVVDVDQLLEEQGVDTQAPPPEGE</sequence>
<keyword evidence="2" id="KW-1133">Transmembrane helix</keyword>
<evidence type="ECO:0000313" key="5">
    <source>
        <dbReference type="Proteomes" id="UP001065265"/>
    </source>
</evidence>
<organism evidence="4 5">
    <name type="scientific">Qipengyuania spongiae</name>
    <dbReference type="NCBI Taxonomy" id="2909673"/>
    <lineage>
        <taxon>Bacteria</taxon>
        <taxon>Pseudomonadati</taxon>
        <taxon>Pseudomonadota</taxon>
        <taxon>Alphaproteobacteria</taxon>
        <taxon>Sphingomonadales</taxon>
        <taxon>Erythrobacteraceae</taxon>
        <taxon>Qipengyuania</taxon>
    </lineage>
</organism>
<evidence type="ECO:0000313" key="4">
    <source>
        <dbReference type="EMBL" id="UVI38495.1"/>
    </source>
</evidence>
<gene>
    <name evidence="4" type="ORF">L1F33_09500</name>
</gene>
<protein>
    <submittedName>
        <fullName evidence="4">Tetratricopeptide repeat protein</fullName>
    </submittedName>
</protein>
<dbReference type="Proteomes" id="UP001065265">
    <property type="component" value="Chromosome"/>
</dbReference>
<dbReference type="InterPro" id="IPR018704">
    <property type="entry name" value="SecYEG/CpoB_TPR"/>
</dbReference>
<evidence type="ECO:0000259" key="3">
    <source>
        <dbReference type="Pfam" id="PF09976"/>
    </source>
</evidence>
<evidence type="ECO:0000256" key="1">
    <source>
        <dbReference type="SAM" id="MobiDB-lite"/>
    </source>
</evidence>
<dbReference type="EMBL" id="CP092471">
    <property type="protein sequence ID" value="UVI38495.1"/>
    <property type="molecule type" value="Genomic_DNA"/>
</dbReference>
<feature type="region of interest" description="Disordered" evidence="1">
    <location>
        <begin position="1"/>
        <end position="22"/>
    </location>
</feature>
<accession>A0ABY5SWH1</accession>
<feature type="transmembrane region" description="Helical" evidence="2">
    <location>
        <begin position="45"/>
        <end position="66"/>
    </location>
</feature>
<name>A0ABY5SWH1_9SPHN</name>
<keyword evidence="2" id="KW-0472">Membrane</keyword>
<dbReference type="Pfam" id="PF09976">
    <property type="entry name" value="TPR_21"/>
    <property type="match status" value="1"/>
</dbReference>
<evidence type="ECO:0000256" key="2">
    <source>
        <dbReference type="SAM" id="Phobius"/>
    </source>
</evidence>
<keyword evidence="2" id="KW-0812">Transmembrane</keyword>
<feature type="domain" description="Ancillary SecYEG translocon subunit/Cell division coordinator CpoB TPR" evidence="3">
    <location>
        <begin position="43"/>
        <end position="156"/>
    </location>
</feature>